<evidence type="ECO:0000313" key="2">
    <source>
        <dbReference type="Proteomes" id="UP000276133"/>
    </source>
</evidence>
<name>A0A3M7S653_BRAPC</name>
<dbReference type="AlphaFoldDB" id="A0A3M7S653"/>
<keyword evidence="2" id="KW-1185">Reference proteome</keyword>
<comment type="caution">
    <text evidence="1">The sequence shown here is derived from an EMBL/GenBank/DDBJ whole genome shotgun (WGS) entry which is preliminary data.</text>
</comment>
<sequence>MPFFYEKFDEDCIFSVHILLNYFSFKLKLKIFRKCFLARSSFDLIVHQTDMIPLIAFFNFFKQNEV</sequence>
<proteinExistence type="predicted"/>
<evidence type="ECO:0000313" key="1">
    <source>
        <dbReference type="EMBL" id="RNA31251.1"/>
    </source>
</evidence>
<dbReference type="Proteomes" id="UP000276133">
    <property type="component" value="Unassembled WGS sequence"/>
</dbReference>
<dbReference type="EMBL" id="REGN01001962">
    <property type="protein sequence ID" value="RNA31251.1"/>
    <property type="molecule type" value="Genomic_DNA"/>
</dbReference>
<reference evidence="1 2" key="1">
    <citation type="journal article" date="2018" name="Sci. Rep.">
        <title>Genomic signatures of local adaptation to the degree of environmental predictability in rotifers.</title>
        <authorList>
            <person name="Franch-Gras L."/>
            <person name="Hahn C."/>
            <person name="Garcia-Roger E.M."/>
            <person name="Carmona M.J."/>
            <person name="Serra M."/>
            <person name="Gomez A."/>
        </authorList>
    </citation>
    <scope>NUCLEOTIDE SEQUENCE [LARGE SCALE GENOMIC DNA]</scope>
    <source>
        <strain evidence="1">HYR1</strain>
    </source>
</reference>
<accession>A0A3M7S653</accession>
<gene>
    <name evidence="1" type="ORF">BpHYR1_042462</name>
</gene>
<protein>
    <submittedName>
        <fullName evidence="1">Uncharacterized protein</fullName>
    </submittedName>
</protein>
<organism evidence="1 2">
    <name type="scientific">Brachionus plicatilis</name>
    <name type="common">Marine rotifer</name>
    <name type="synonym">Brachionus muelleri</name>
    <dbReference type="NCBI Taxonomy" id="10195"/>
    <lineage>
        <taxon>Eukaryota</taxon>
        <taxon>Metazoa</taxon>
        <taxon>Spiralia</taxon>
        <taxon>Gnathifera</taxon>
        <taxon>Rotifera</taxon>
        <taxon>Eurotatoria</taxon>
        <taxon>Monogononta</taxon>
        <taxon>Pseudotrocha</taxon>
        <taxon>Ploima</taxon>
        <taxon>Brachionidae</taxon>
        <taxon>Brachionus</taxon>
    </lineage>
</organism>